<keyword evidence="3" id="KW-1185">Reference proteome</keyword>
<gene>
    <name evidence="2" type="ORF">KIN_02120</name>
</gene>
<dbReference type="Proteomes" id="UP000436822">
    <property type="component" value="Unassembled WGS sequence"/>
</dbReference>
<sequence>MQSSLRALVLSAITSPLICSAVFASDVRDFTQCPESWVPYVEMVEEIRQSFSQISSDKFLFISFNANIHNCLRESFSDSYLLGLEGYLRGFRHVLEDTIDANSYEGCLTTQIGGNHASFFVAWLPYEEEILLDMRCKDTLSRSIMRSVGER</sequence>
<feature type="signal peptide" evidence="1">
    <location>
        <begin position="1"/>
        <end position="24"/>
    </location>
</feature>
<evidence type="ECO:0000313" key="3">
    <source>
        <dbReference type="Proteomes" id="UP000436822"/>
    </source>
</evidence>
<dbReference type="AlphaFoldDB" id="A0A6N6JCT6"/>
<name>A0A6N6JCT6_9RHOB</name>
<feature type="chain" id="PRO_5026883905" evidence="1">
    <location>
        <begin position="25"/>
        <end position="151"/>
    </location>
</feature>
<organism evidence="2 3">
    <name type="scientific">Litoreibacter roseus</name>
    <dbReference type="NCBI Taxonomy" id="2601869"/>
    <lineage>
        <taxon>Bacteria</taxon>
        <taxon>Pseudomonadati</taxon>
        <taxon>Pseudomonadota</taxon>
        <taxon>Alphaproteobacteria</taxon>
        <taxon>Rhodobacterales</taxon>
        <taxon>Roseobacteraceae</taxon>
        <taxon>Litoreibacter</taxon>
    </lineage>
</organism>
<reference evidence="2 3" key="1">
    <citation type="submission" date="2019-12" db="EMBL/GenBank/DDBJ databases">
        <title>Litoreibacter badius sp. nov., a novel bacteriochlorophyll a-containing bacterium in the genus Litoreibacter.</title>
        <authorList>
            <person name="Kanamuro M."/>
            <person name="Takabe Y."/>
            <person name="Mori K."/>
            <person name="Takaichi S."/>
            <person name="Hanada S."/>
        </authorList>
    </citation>
    <scope>NUCLEOTIDE SEQUENCE [LARGE SCALE GENOMIC DNA]</scope>
    <source>
        <strain evidence="2 3">K6</strain>
    </source>
</reference>
<protein>
    <submittedName>
        <fullName evidence="2">Uncharacterized protein</fullName>
    </submittedName>
</protein>
<evidence type="ECO:0000313" key="2">
    <source>
        <dbReference type="EMBL" id="GFE63138.1"/>
    </source>
</evidence>
<comment type="caution">
    <text evidence="2">The sequence shown here is derived from an EMBL/GenBank/DDBJ whole genome shotgun (WGS) entry which is preliminary data.</text>
</comment>
<keyword evidence="1" id="KW-0732">Signal</keyword>
<accession>A0A6N6JCT6</accession>
<dbReference type="RefSeq" id="WP_159804107.1">
    <property type="nucleotide sequence ID" value="NZ_BLJE01000001.1"/>
</dbReference>
<proteinExistence type="predicted"/>
<evidence type="ECO:0000256" key="1">
    <source>
        <dbReference type="SAM" id="SignalP"/>
    </source>
</evidence>
<dbReference type="EMBL" id="BLJE01000001">
    <property type="protein sequence ID" value="GFE63138.1"/>
    <property type="molecule type" value="Genomic_DNA"/>
</dbReference>